<reference evidence="1 2" key="1">
    <citation type="submission" date="2018-06" db="EMBL/GenBank/DDBJ databases">
        <title>Complete genome of Desulfovibrio indonesiensis P37SLT.</title>
        <authorList>
            <person name="Crispim J.S."/>
            <person name="Vidigal P.M.P."/>
            <person name="Silva L.C.F."/>
            <person name="Laguardia C.N."/>
            <person name="Araujo L.C."/>
            <person name="Dias R.S."/>
            <person name="Sousa M.P."/>
            <person name="Paula S.O."/>
            <person name="Silva C."/>
        </authorList>
    </citation>
    <scope>NUCLEOTIDE SEQUENCE [LARGE SCALE GENOMIC DNA]</scope>
    <source>
        <strain evidence="1 2">P37SLT</strain>
    </source>
</reference>
<dbReference type="RefSeq" id="WP_144302567.1">
    <property type="nucleotide sequence ID" value="NZ_QMIE01000005.1"/>
</dbReference>
<keyword evidence="2" id="KW-1185">Reference proteome</keyword>
<dbReference type="Proteomes" id="UP000448292">
    <property type="component" value="Unassembled WGS sequence"/>
</dbReference>
<protein>
    <recommendedName>
        <fullName evidence="3">Acylneuraminate cytidylyltransferase family protein</fullName>
    </recommendedName>
</protein>
<evidence type="ECO:0008006" key="3">
    <source>
        <dbReference type="Google" id="ProtNLM"/>
    </source>
</evidence>
<dbReference type="AlphaFoldDB" id="A0A7M3MFM9"/>
<dbReference type="OrthoDB" id="9805604at2"/>
<evidence type="ECO:0000313" key="2">
    <source>
        <dbReference type="Proteomes" id="UP000448292"/>
    </source>
</evidence>
<dbReference type="GO" id="GO:0008781">
    <property type="term" value="F:N-acylneuraminate cytidylyltransferase activity"/>
    <property type="evidence" value="ECO:0007669"/>
    <property type="project" value="TreeGrafter"/>
</dbReference>
<organism evidence="1 2">
    <name type="scientific">Oceanidesulfovibrio indonesiensis</name>
    <dbReference type="NCBI Taxonomy" id="54767"/>
    <lineage>
        <taxon>Bacteria</taxon>
        <taxon>Pseudomonadati</taxon>
        <taxon>Thermodesulfobacteriota</taxon>
        <taxon>Desulfovibrionia</taxon>
        <taxon>Desulfovibrionales</taxon>
        <taxon>Desulfovibrionaceae</taxon>
        <taxon>Oceanidesulfovibrio</taxon>
    </lineage>
</organism>
<accession>A0A7M3MFM9</accession>
<dbReference type="PANTHER" id="PTHR21485">
    <property type="entry name" value="HAD SUPERFAMILY MEMBERS CMAS AND KDSC"/>
    <property type="match status" value="1"/>
</dbReference>
<dbReference type="InterPro" id="IPR003329">
    <property type="entry name" value="Cytidylyl_trans"/>
</dbReference>
<comment type="caution">
    <text evidence="1">The sequence shown here is derived from an EMBL/GenBank/DDBJ whole genome shotgun (WGS) entry which is preliminary data.</text>
</comment>
<dbReference type="InterPro" id="IPR050793">
    <property type="entry name" value="CMP-NeuNAc_synthase"/>
</dbReference>
<dbReference type="InterPro" id="IPR029044">
    <property type="entry name" value="Nucleotide-diphossugar_trans"/>
</dbReference>
<name>A0A7M3MFM9_9BACT</name>
<dbReference type="Gene3D" id="3.90.550.10">
    <property type="entry name" value="Spore Coat Polysaccharide Biosynthesis Protein SpsA, Chain A"/>
    <property type="match status" value="1"/>
</dbReference>
<sequence>MDIAARKQRYLANPDDAITVVHIPARGGSTRVPRKNIRLLGDEPLIAYSICLARSLRGVDRIIVNTDSDEIATVAKEYGAEAPFLRPADISHETALLQDAQRYAMDWLESHGATLASFVTIYPTNPFRNLGRAQAMLDEVRRRTLVGTMVRVPFCWDRLCMEREDGSLVPADAEAVGLNAPATAPILANTYRRFLHQRYPGNEHLASGELGDIKRTGHFIGIGFHDNNAPEGDACYFEIEDPLERIDIDTDEDFALAEEMLHGFDFGYTVARPKEKRG</sequence>
<dbReference type="CDD" id="cd02513">
    <property type="entry name" value="CMP-NeuAc_Synthase"/>
    <property type="match status" value="1"/>
</dbReference>
<proteinExistence type="predicted"/>
<evidence type="ECO:0000313" key="1">
    <source>
        <dbReference type="EMBL" id="TVM17914.1"/>
    </source>
</evidence>
<dbReference type="SUPFAM" id="SSF53448">
    <property type="entry name" value="Nucleotide-diphospho-sugar transferases"/>
    <property type="match status" value="1"/>
</dbReference>
<dbReference type="Pfam" id="PF02348">
    <property type="entry name" value="CTP_transf_3"/>
    <property type="match status" value="1"/>
</dbReference>
<dbReference type="EMBL" id="QMIE01000005">
    <property type="protein sequence ID" value="TVM17914.1"/>
    <property type="molecule type" value="Genomic_DNA"/>
</dbReference>
<gene>
    <name evidence="1" type="ORF">DPQ33_07330</name>
</gene>
<dbReference type="PANTHER" id="PTHR21485:SF3">
    <property type="entry name" value="N-ACYLNEURAMINATE CYTIDYLYLTRANSFERASE"/>
    <property type="match status" value="1"/>
</dbReference>